<dbReference type="InterPro" id="IPR024173">
    <property type="entry name" value="Pesterase_MJ0037-like"/>
</dbReference>
<dbReference type="PANTHER" id="PTHR39323:SF1">
    <property type="entry name" value="BLR1149 PROTEIN"/>
    <property type="match status" value="1"/>
</dbReference>
<evidence type="ECO:0000259" key="1">
    <source>
        <dbReference type="Pfam" id="PF00149"/>
    </source>
</evidence>
<dbReference type="SUPFAM" id="SSF56300">
    <property type="entry name" value="Metallo-dependent phosphatases"/>
    <property type="match status" value="1"/>
</dbReference>
<dbReference type="OrthoDB" id="9795838at2"/>
<dbReference type="InterPro" id="IPR026336">
    <property type="entry name" value="PdeM-like"/>
</dbReference>
<dbReference type="HOGENOM" id="CLU_075478_1_0_10"/>
<organism evidence="2 3">
    <name type="scientific">Solitalea canadensis (strain ATCC 29591 / DSM 3403 / JCM 21819 / LMG 8368 / NBRC 15130 / NCIMB 12057 / USAM 9D)</name>
    <name type="common">Flexibacter canadensis</name>
    <dbReference type="NCBI Taxonomy" id="929556"/>
    <lineage>
        <taxon>Bacteria</taxon>
        <taxon>Pseudomonadati</taxon>
        <taxon>Bacteroidota</taxon>
        <taxon>Sphingobacteriia</taxon>
        <taxon>Sphingobacteriales</taxon>
        <taxon>Sphingobacteriaceae</taxon>
        <taxon>Solitalea</taxon>
    </lineage>
</organism>
<protein>
    <submittedName>
        <fullName evidence="2">Putative phosphoesterase, ICC</fullName>
    </submittedName>
</protein>
<accession>H8KQ25</accession>
<dbReference type="AlphaFoldDB" id="H8KQ25"/>
<name>H8KQ25_SOLCM</name>
<dbReference type="Gene3D" id="3.60.21.10">
    <property type="match status" value="1"/>
</dbReference>
<dbReference type="RefSeq" id="WP_014679420.1">
    <property type="nucleotide sequence ID" value="NC_017770.1"/>
</dbReference>
<proteinExistence type="predicted"/>
<evidence type="ECO:0000313" key="3">
    <source>
        <dbReference type="Proteomes" id="UP000007590"/>
    </source>
</evidence>
<gene>
    <name evidence="2" type="ordered locus">Solca_1087</name>
</gene>
<dbReference type="InterPro" id="IPR004843">
    <property type="entry name" value="Calcineurin-like_PHP"/>
</dbReference>
<keyword evidence="3" id="KW-1185">Reference proteome</keyword>
<dbReference type="Pfam" id="PF00149">
    <property type="entry name" value="Metallophos"/>
    <property type="match status" value="1"/>
</dbReference>
<dbReference type="InterPro" id="IPR029052">
    <property type="entry name" value="Metallo-depent_PP-like"/>
</dbReference>
<evidence type="ECO:0000313" key="2">
    <source>
        <dbReference type="EMBL" id="AFD06193.1"/>
    </source>
</evidence>
<dbReference type="STRING" id="929556.Solca_1087"/>
<dbReference type="NCBIfam" id="TIGR04123">
    <property type="entry name" value="P_estr_lig_assc"/>
    <property type="match status" value="1"/>
</dbReference>
<dbReference type="PANTHER" id="PTHR39323">
    <property type="entry name" value="BLR1149 PROTEIN"/>
    <property type="match status" value="1"/>
</dbReference>
<dbReference type="eggNOG" id="COG1407">
    <property type="taxonomic scope" value="Bacteria"/>
</dbReference>
<dbReference type="GO" id="GO:0016787">
    <property type="term" value="F:hydrolase activity"/>
    <property type="evidence" value="ECO:0007669"/>
    <property type="project" value="InterPro"/>
</dbReference>
<dbReference type="PIRSF" id="PIRSF000887">
    <property type="entry name" value="Pesterase_MJ0037"/>
    <property type="match status" value="1"/>
</dbReference>
<reference evidence="2" key="1">
    <citation type="submission" date="2012-02" db="EMBL/GenBank/DDBJ databases">
        <title>The complete genome of Solitalea canadensis DSM 3403.</title>
        <authorList>
            <consortium name="US DOE Joint Genome Institute (JGI-PGF)"/>
            <person name="Lucas S."/>
            <person name="Copeland A."/>
            <person name="Lapidus A."/>
            <person name="Glavina del Rio T."/>
            <person name="Dalin E."/>
            <person name="Tice H."/>
            <person name="Bruce D."/>
            <person name="Goodwin L."/>
            <person name="Pitluck S."/>
            <person name="Peters L."/>
            <person name="Ovchinnikova G."/>
            <person name="Lu M."/>
            <person name="Kyrpides N."/>
            <person name="Mavromatis K."/>
            <person name="Ivanova N."/>
            <person name="Brettin T."/>
            <person name="Detter J.C."/>
            <person name="Han C."/>
            <person name="Larimer F."/>
            <person name="Land M."/>
            <person name="Hauser L."/>
            <person name="Markowitz V."/>
            <person name="Cheng J.-F."/>
            <person name="Hugenholtz P."/>
            <person name="Woyke T."/>
            <person name="Wu D."/>
            <person name="Spring S."/>
            <person name="Schroeder M."/>
            <person name="Kopitz M."/>
            <person name="Brambilla E."/>
            <person name="Klenk H.-P."/>
            <person name="Eisen J.A."/>
        </authorList>
    </citation>
    <scope>NUCLEOTIDE SEQUENCE</scope>
    <source>
        <strain evidence="2">DSM 3403</strain>
    </source>
</reference>
<feature type="domain" description="Calcineurin-like phosphoesterase" evidence="1">
    <location>
        <begin position="26"/>
        <end position="154"/>
    </location>
</feature>
<sequence length="216" mass="25067">MRITIKDNTFQLFAQKAAYWVEQETLVIGDLHIGKVFHFRKAGIAVPAQAIQNNFDRLNELMELSAPQRVIFIGDLFHSDINKEWELFCDWRKKYKETDMQIVLGNHDLLPNDFCEQFNITVHQNPITIYPFTFSHHPFKNFSHENEYVISGHIHPTIQLIGKANQRLKLPCFLFGAQQALFPSFGYFTGGHAIKPMENDKIIAVVNNELIWLPNP</sequence>
<dbReference type="KEGG" id="scn:Solca_1087"/>
<dbReference type="EMBL" id="CP003349">
    <property type="protein sequence ID" value="AFD06193.1"/>
    <property type="molecule type" value="Genomic_DNA"/>
</dbReference>
<dbReference type="Proteomes" id="UP000007590">
    <property type="component" value="Chromosome"/>
</dbReference>